<evidence type="ECO:0000313" key="1">
    <source>
        <dbReference type="EMBL" id="NEE04552.1"/>
    </source>
</evidence>
<sequence>MTGVAVVGPPEVLAQAPVRWAIGRLDGAATTHGAHVVVADDVLADDRECVLTVALIRAEDSRSTVAAGLRDMPHEPESYALRIVADEAGGRRVVVAAPDDVGFAYALTELCGRLAAGGLGDFTPGPQLTQRPAVPVRGIQRIFASVHEDSAWFHDRAFWTDYLDHLATQRFNRFHLAFGMQYNYGTGVESRTASDNYLCFAYPFLLDVPGFHVRAQGVTAAERERNLAALAHIARETRRRGMSFQLGLWNHAYDYGYDSRHWYPILGISPEIHADYCAAAVRMLLARIPEIDGLTFRVHYEGGIHDQGHEVFWDKVFHAVSDAGRPIEVDMHAKGIDQAILDAVDKPGIRPVISGKYWAEHMGVPYHQASIRRRELEGATWPGFDAEVAGVTDVERRLTRYGYADFLSEGRPVEFMFRVWPGTQKLLLWGDPEMAGGFGRFATFGGSRGVEFCEPLSFKGRRGTGEPGRRDPYLRDDLRLGVADWRKYRYTYLLWGRLLYDPDAPPDTWRRFLRAEYGAAAAEIETALASLSRILPLVTVVHGVSGANNFYWPEMYVDLPISYWRQSSHYAFDTPAPSTWEGVSPFDPTMFYAVGEYADDALEGTLTGKYTPLEVASWIERWVAAGEAAITRVRAGLDEPPAAQLHRTLVDLDVLTRLGRFFAGKFRAAVQYALFRRTGDPTAISETVRLLEAAHASYAAIVDVVAGVYQEDLAFGVGVSERGHWADRLPAMREDLFALSLERDEALRREPPPTAKTPVVRDDRWRLDDARFVVPERFTRGQPLEVRLETGSLTPADAAELHYRHVDQSETFHQVVMDRQGTCFSAWIPGEFTASSYPLMFFAEVRRAGYQPIFVPGFNDTLSNQPYVVLHSTDLVAVTQRGE</sequence>
<reference evidence="1 2" key="1">
    <citation type="submission" date="2020-02" db="EMBL/GenBank/DDBJ databases">
        <authorList>
            <person name="Li X.-J."/>
            <person name="Han X.-M."/>
        </authorList>
    </citation>
    <scope>NUCLEOTIDE SEQUENCE [LARGE SCALE GENOMIC DNA]</scope>
    <source>
        <strain evidence="1 2">CCTCC AB 2017055</strain>
    </source>
</reference>
<keyword evidence="2" id="KW-1185">Reference proteome</keyword>
<dbReference type="Proteomes" id="UP000475214">
    <property type="component" value="Unassembled WGS sequence"/>
</dbReference>
<evidence type="ECO:0000313" key="2">
    <source>
        <dbReference type="Proteomes" id="UP000475214"/>
    </source>
</evidence>
<gene>
    <name evidence="1" type="ORF">G1H10_30745</name>
</gene>
<protein>
    <submittedName>
        <fullName evidence="1">Uncharacterized protein</fullName>
    </submittedName>
</protein>
<accession>A0A6L9SJH7</accession>
<dbReference type="RefSeq" id="WP_163745098.1">
    <property type="nucleotide sequence ID" value="NZ_JAAGOA010000036.1"/>
</dbReference>
<organism evidence="1 2">
    <name type="scientific">Phytoactinopolyspora halotolerans</name>
    <dbReference type="NCBI Taxonomy" id="1981512"/>
    <lineage>
        <taxon>Bacteria</taxon>
        <taxon>Bacillati</taxon>
        <taxon>Actinomycetota</taxon>
        <taxon>Actinomycetes</taxon>
        <taxon>Jiangellales</taxon>
        <taxon>Jiangellaceae</taxon>
        <taxon>Phytoactinopolyspora</taxon>
    </lineage>
</organism>
<dbReference type="AlphaFoldDB" id="A0A6L9SJH7"/>
<comment type="caution">
    <text evidence="1">The sequence shown here is derived from an EMBL/GenBank/DDBJ whole genome shotgun (WGS) entry which is preliminary data.</text>
</comment>
<name>A0A6L9SJH7_9ACTN</name>
<dbReference type="EMBL" id="JAAGOA010000036">
    <property type="protein sequence ID" value="NEE04552.1"/>
    <property type="molecule type" value="Genomic_DNA"/>
</dbReference>
<proteinExistence type="predicted"/>